<proteinExistence type="predicted"/>
<evidence type="ECO:0000313" key="6">
    <source>
        <dbReference type="Proteomes" id="UP001525890"/>
    </source>
</evidence>
<dbReference type="InterPro" id="IPR011990">
    <property type="entry name" value="TPR-like_helical_dom_sf"/>
</dbReference>
<feature type="repeat" description="TPR" evidence="3">
    <location>
        <begin position="75"/>
        <end position="108"/>
    </location>
</feature>
<comment type="caution">
    <text evidence="5">The sequence shown here is derived from an EMBL/GenBank/DDBJ whole genome shotgun (WGS) entry which is preliminary data.</text>
</comment>
<dbReference type="EMBL" id="JAMXFF010000012">
    <property type="protein sequence ID" value="MCT7966650.1"/>
    <property type="molecule type" value="Genomic_DNA"/>
</dbReference>
<dbReference type="Pfam" id="PF13424">
    <property type="entry name" value="TPR_12"/>
    <property type="match status" value="1"/>
</dbReference>
<dbReference type="SMART" id="SM00028">
    <property type="entry name" value="TPR"/>
    <property type="match status" value="4"/>
</dbReference>
<organism evidence="5 6">
    <name type="scientific">Laspinema palackyanum D2a</name>
    <dbReference type="NCBI Taxonomy" id="2953684"/>
    <lineage>
        <taxon>Bacteria</taxon>
        <taxon>Bacillati</taxon>
        <taxon>Cyanobacteriota</taxon>
        <taxon>Cyanophyceae</taxon>
        <taxon>Oscillatoriophycideae</taxon>
        <taxon>Oscillatoriales</taxon>
        <taxon>Laspinemataceae</taxon>
        <taxon>Laspinema</taxon>
        <taxon>Laspinema palackyanum</taxon>
    </lineage>
</organism>
<keyword evidence="1" id="KW-0677">Repeat</keyword>
<accession>A0ABT2MPI3</accession>
<dbReference type="Gene3D" id="1.25.40.10">
    <property type="entry name" value="Tetratricopeptide repeat domain"/>
    <property type="match status" value="2"/>
</dbReference>
<protein>
    <submittedName>
        <fullName evidence="5">Tetratricopeptide repeat protein</fullName>
    </submittedName>
</protein>
<reference evidence="5 6" key="1">
    <citation type="journal article" date="2022" name="Front. Microbiol.">
        <title>High genomic differentiation and limited gene flow indicate recent cryptic speciation within the genus Laspinema (cyanobacteria).</title>
        <authorList>
            <person name="Stanojkovic A."/>
            <person name="Skoupy S."/>
            <person name="Skaloud P."/>
            <person name="Dvorak P."/>
        </authorList>
    </citation>
    <scope>NUCLEOTIDE SEQUENCE [LARGE SCALE GENOMIC DNA]</scope>
    <source>
        <strain evidence="5 6">D2a</strain>
    </source>
</reference>
<dbReference type="InterPro" id="IPR051685">
    <property type="entry name" value="Ycf3/AcsC/BcsC/TPR_MFPF"/>
</dbReference>
<evidence type="ECO:0000256" key="2">
    <source>
        <dbReference type="ARBA" id="ARBA00022803"/>
    </source>
</evidence>
<dbReference type="SUPFAM" id="SSF48452">
    <property type="entry name" value="TPR-like"/>
    <property type="match status" value="1"/>
</dbReference>
<dbReference type="PROSITE" id="PS50005">
    <property type="entry name" value="TPR"/>
    <property type="match status" value="2"/>
</dbReference>
<sequence length="191" mass="22342">MQEQPFHELPEIHPTKSNRHQPLFNRKDSLSTEYQEGGENYEYWKREGDRLRVAKAYLEAIAAYESALLQKPTACYAWQQRGDLLKRLHRYEEAIASYRKALEVSANPIARYQAWNGLGALFFTLERYEESIFAYKQALALCPNSMGSPHILEMEGIAWSRLNRYLEARDCYERAYHQAVEISNKTVKKTT</sequence>
<name>A0ABT2MPI3_9CYAN</name>
<feature type="repeat" description="TPR" evidence="3">
    <location>
        <begin position="112"/>
        <end position="145"/>
    </location>
</feature>
<feature type="compositionally biased region" description="Basic and acidic residues" evidence="4">
    <location>
        <begin position="1"/>
        <end position="14"/>
    </location>
</feature>
<evidence type="ECO:0000256" key="3">
    <source>
        <dbReference type="PROSITE-ProRule" id="PRU00339"/>
    </source>
</evidence>
<evidence type="ECO:0000256" key="1">
    <source>
        <dbReference type="ARBA" id="ARBA00022737"/>
    </source>
</evidence>
<dbReference type="PANTHER" id="PTHR44943">
    <property type="entry name" value="CELLULOSE SYNTHASE OPERON PROTEIN C"/>
    <property type="match status" value="1"/>
</dbReference>
<evidence type="ECO:0000256" key="4">
    <source>
        <dbReference type="SAM" id="MobiDB-lite"/>
    </source>
</evidence>
<feature type="region of interest" description="Disordered" evidence="4">
    <location>
        <begin position="1"/>
        <end position="26"/>
    </location>
</feature>
<keyword evidence="6" id="KW-1185">Reference proteome</keyword>
<dbReference type="InterPro" id="IPR019734">
    <property type="entry name" value="TPR_rpt"/>
</dbReference>
<gene>
    <name evidence="5" type="ORF">NG799_09935</name>
</gene>
<dbReference type="Proteomes" id="UP001525890">
    <property type="component" value="Unassembled WGS sequence"/>
</dbReference>
<dbReference type="RefSeq" id="WP_368006286.1">
    <property type="nucleotide sequence ID" value="NZ_JAMXFF010000012.1"/>
</dbReference>
<keyword evidence="2 3" id="KW-0802">TPR repeat</keyword>
<dbReference type="PANTHER" id="PTHR44943:SF4">
    <property type="entry name" value="TPR REPEAT-CONTAINING PROTEIN MJ0798"/>
    <property type="match status" value="1"/>
</dbReference>
<evidence type="ECO:0000313" key="5">
    <source>
        <dbReference type="EMBL" id="MCT7966650.1"/>
    </source>
</evidence>